<evidence type="ECO:0000259" key="4">
    <source>
        <dbReference type="PROSITE" id="PS50089"/>
    </source>
</evidence>
<keyword evidence="2" id="KW-0862">Zinc</keyword>
<dbReference type="Proteomes" id="UP000005408">
    <property type="component" value="Unassembled WGS sequence"/>
</dbReference>
<feature type="domain" description="RING-type" evidence="4">
    <location>
        <begin position="12"/>
        <end position="47"/>
    </location>
</feature>
<dbReference type="InterPro" id="IPR001841">
    <property type="entry name" value="Znf_RING"/>
</dbReference>
<accession>A0A8W8KZJ6</accession>
<organism evidence="5 6">
    <name type="scientific">Magallana gigas</name>
    <name type="common">Pacific oyster</name>
    <name type="synonym">Crassostrea gigas</name>
    <dbReference type="NCBI Taxonomy" id="29159"/>
    <lineage>
        <taxon>Eukaryota</taxon>
        <taxon>Metazoa</taxon>
        <taxon>Spiralia</taxon>
        <taxon>Lophotrochozoa</taxon>
        <taxon>Mollusca</taxon>
        <taxon>Bivalvia</taxon>
        <taxon>Autobranchia</taxon>
        <taxon>Pteriomorphia</taxon>
        <taxon>Ostreida</taxon>
        <taxon>Ostreoidea</taxon>
        <taxon>Ostreidae</taxon>
        <taxon>Magallana</taxon>
    </lineage>
</organism>
<keyword evidence="1 3" id="KW-0863">Zinc-finger</keyword>
<evidence type="ECO:0000313" key="5">
    <source>
        <dbReference type="EnsemblMetazoa" id="G25944.2:cds"/>
    </source>
</evidence>
<evidence type="ECO:0000256" key="1">
    <source>
        <dbReference type="ARBA" id="ARBA00022771"/>
    </source>
</evidence>
<keyword evidence="6" id="KW-1185">Reference proteome</keyword>
<dbReference type="EnsemblMetazoa" id="G25944.1">
    <property type="protein sequence ID" value="G25944.1:cds"/>
    <property type="gene ID" value="G25944"/>
</dbReference>
<evidence type="ECO:0000256" key="2">
    <source>
        <dbReference type="ARBA" id="ARBA00022833"/>
    </source>
</evidence>
<proteinExistence type="predicted"/>
<dbReference type="AlphaFoldDB" id="A0A8W8KZJ6"/>
<dbReference type="Pfam" id="PF13920">
    <property type="entry name" value="zf-C3HC4_3"/>
    <property type="match status" value="1"/>
</dbReference>
<dbReference type="EnsemblMetazoa" id="G25944.3">
    <property type="protein sequence ID" value="G25944.3:cds"/>
    <property type="gene ID" value="G25944"/>
</dbReference>
<protein>
    <recommendedName>
        <fullName evidence="4">RING-type domain-containing protein</fullName>
    </recommendedName>
</protein>
<dbReference type="EnsemblMetazoa" id="G25944.2">
    <property type="protein sequence ID" value="G25944.2:cds"/>
    <property type="gene ID" value="G25944"/>
</dbReference>
<reference evidence="5" key="1">
    <citation type="submission" date="2022-08" db="UniProtKB">
        <authorList>
            <consortium name="EnsemblMetazoa"/>
        </authorList>
    </citation>
    <scope>IDENTIFICATION</scope>
    <source>
        <strain evidence="5">05x7-T-G4-1.051#20</strain>
    </source>
</reference>
<keyword evidence="1 3" id="KW-0479">Metal-binding</keyword>
<dbReference type="GO" id="GO:0008270">
    <property type="term" value="F:zinc ion binding"/>
    <property type="evidence" value="ECO:0007669"/>
    <property type="project" value="UniProtKB-KW"/>
</dbReference>
<evidence type="ECO:0000256" key="3">
    <source>
        <dbReference type="PROSITE-ProRule" id="PRU00175"/>
    </source>
</evidence>
<dbReference type="Gene3D" id="3.30.40.10">
    <property type="entry name" value="Zinc/RING finger domain, C3HC4 (zinc finger)"/>
    <property type="match status" value="1"/>
</dbReference>
<sequence length="58" mass="7367">QENKELRRILYCRRCRRQHRSCLFLPCRHLLYCFDCGELFRYCEVCREFIMQRLHVII</sequence>
<dbReference type="InterPro" id="IPR013083">
    <property type="entry name" value="Znf_RING/FYVE/PHD"/>
</dbReference>
<dbReference type="PROSITE" id="PS50089">
    <property type="entry name" value="ZF_RING_2"/>
    <property type="match status" value="1"/>
</dbReference>
<evidence type="ECO:0000313" key="6">
    <source>
        <dbReference type="Proteomes" id="UP000005408"/>
    </source>
</evidence>
<name>A0A8W8KZJ6_MAGGI</name>